<gene>
    <name evidence="2" type="ORF">BSZ40_04945</name>
</gene>
<dbReference type="InterPro" id="IPR021888">
    <property type="entry name" value="DUF3499"/>
</dbReference>
<feature type="region of interest" description="Disordered" evidence="1">
    <location>
        <begin position="88"/>
        <end position="116"/>
    </location>
</feature>
<reference evidence="3" key="1">
    <citation type="submission" date="2016-12" db="EMBL/GenBank/DDBJ databases">
        <authorList>
            <person name="Meng X."/>
        </authorList>
    </citation>
    <scope>NUCLEOTIDE SEQUENCE [LARGE SCALE GENOMIC DNA]</scope>
    <source>
        <strain evidence="3">DSM 20732</strain>
    </source>
</reference>
<dbReference type="STRING" id="52770.BSZ40_04945"/>
<proteinExistence type="predicted"/>
<dbReference type="Pfam" id="PF12005">
    <property type="entry name" value="DUF3499"/>
    <property type="match status" value="1"/>
</dbReference>
<dbReference type="Proteomes" id="UP000185612">
    <property type="component" value="Unassembled WGS sequence"/>
</dbReference>
<name>A0A1Q5PW78_9ACTO</name>
<dbReference type="RefSeq" id="WP_073823918.1">
    <property type="nucleotide sequence ID" value="NZ_MQVS01000004.1"/>
</dbReference>
<dbReference type="InParanoid" id="A0A1Q5PW78"/>
<dbReference type="AlphaFoldDB" id="A0A1Q5PW78"/>
<protein>
    <recommendedName>
        <fullName evidence="4">DUF3499 domain-containing protein</fullName>
    </recommendedName>
</protein>
<keyword evidence="3" id="KW-1185">Reference proteome</keyword>
<sequence>MRTFRSCSRSGCPRAAVATLTYDHAASTAVLGPLVANCDPHAYDLCEEHAQSLTVPRGWQAVRLINQFPPRPIGSEDPTALSLALQDRDAAAASRLRPEGDPEPGTPHLRVVPDLT</sequence>
<feature type="compositionally biased region" description="Basic and acidic residues" evidence="1">
    <location>
        <begin position="88"/>
        <end position="100"/>
    </location>
</feature>
<comment type="caution">
    <text evidence="2">The sequence shown here is derived from an EMBL/GenBank/DDBJ whole genome shotgun (WGS) entry which is preliminary data.</text>
</comment>
<evidence type="ECO:0008006" key="4">
    <source>
        <dbReference type="Google" id="ProtNLM"/>
    </source>
</evidence>
<evidence type="ECO:0000256" key="1">
    <source>
        <dbReference type="SAM" id="MobiDB-lite"/>
    </source>
</evidence>
<evidence type="ECO:0000313" key="3">
    <source>
        <dbReference type="Proteomes" id="UP000185612"/>
    </source>
</evidence>
<accession>A0A1Q5PW78</accession>
<organism evidence="2 3">
    <name type="scientific">Buchananella hordeovulneris</name>
    <dbReference type="NCBI Taxonomy" id="52770"/>
    <lineage>
        <taxon>Bacteria</taxon>
        <taxon>Bacillati</taxon>
        <taxon>Actinomycetota</taxon>
        <taxon>Actinomycetes</taxon>
        <taxon>Actinomycetales</taxon>
        <taxon>Actinomycetaceae</taxon>
        <taxon>Buchananella</taxon>
    </lineage>
</organism>
<evidence type="ECO:0000313" key="2">
    <source>
        <dbReference type="EMBL" id="OKL51838.1"/>
    </source>
</evidence>
<dbReference type="EMBL" id="MQVS01000004">
    <property type="protein sequence ID" value="OKL51838.1"/>
    <property type="molecule type" value="Genomic_DNA"/>
</dbReference>